<dbReference type="PANTHER" id="PTHR46381:SF2">
    <property type="entry name" value="MAP KINASE PHOSPHATASE"/>
    <property type="match status" value="1"/>
</dbReference>
<reference evidence="4" key="1">
    <citation type="submission" date="2021-12" db="EMBL/GenBank/DDBJ databases">
        <title>Prjna785345.</title>
        <authorList>
            <person name="Rujirawat T."/>
            <person name="Krajaejun T."/>
        </authorList>
    </citation>
    <scope>NUCLEOTIDE SEQUENCE</scope>
    <source>
        <strain evidence="4">Pi057C3</strain>
    </source>
</reference>
<dbReference type="CDD" id="cd14498">
    <property type="entry name" value="DSP"/>
    <property type="match status" value="1"/>
</dbReference>
<evidence type="ECO:0000259" key="2">
    <source>
        <dbReference type="PROSITE" id="PS50054"/>
    </source>
</evidence>
<dbReference type="SMART" id="SM00195">
    <property type="entry name" value="DSPc"/>
    <property type="match status" value="1"/>
</dbReference>
<dbReference type="InterPro" id="IPR000387">
    <property type="entry name" value="Tyr_Pase_dom"/>
</dbReference>
<keyword evidence="5" id="KW-1185">Reference proteome</keyword>
<dbReference type="InterPro" id="IPR000340">
    <property type="entry name" value="Dual-sp_phosphatase_cat-dom"/>
</dbReference>
<evidence type="ECO:0000313" key="4">
    <source>
        <dbReference type="EMBL" id="KAJ0406269.1"/>
    </source>
</evidence>
<evidence type="ECO:0000256" key="1">
    <source>
        <dbReference type="SAM" id="MobiDB-lite"/>
    </source>
</evidence>
<dbReference type="Gene3D" id="3.40.20.10">
    <property type="entry name" value="Severin"/>
    <property type="match status" value="1"/>
</dbReference>
<comment type="caution">
    <text evidence="4">The sequence shown here is derived from an EMBL/GenBank/DDBJ whole genome shotgun (WGS) entry which is preliminary data.</text>
</comment>
<feature type="compositionally biased region" description="Basic and acidic residues" evidence="1">
    <location>
        <begin position="1"/>
        <end position="10"/>
    </location>
</feature>
<dbReference type="AlphaFoldDB" id="A0AAD5QBF1"/>
<dbReference type="PROSITE" id="PS50054">
    <property type="entry name" value="TYR_PHOSPHATASE_DUAL"/>
    <property type="match status" value="1"/>
</dbReference>
<gene>
    <name evidence="4" type="ORF">P43SY_007057</name>
</gene>
<dbReference type="InterPro" id="IPR007122">
    <property type="entry name" value="Villin/Gelsolin"/>
</dbReference>
<sequence length="516" mass="56937">MGHQASRERPVAQGPHAFTGVLPSTGDSSASGVPPRARRASPLPAATSPSTTAVPTLTPPRHALLQTPDAPLETSRRASEIMAVPESVRRSLAMDEHADLCSEILPGLLFVSNLSVAQDIRRLEALGITHVVNCCREITCELPSSRNEHTTIKLLALALRDGVQEDLLPFLYIAVDFIEGARRQRDERGHGAVLVHCHQGVSRSCAVAIAYVMYHTTMSFQEASAFVKARRAISSPNAAFLCQLIEWERDLAASHSAWNRLYRLAPHAAYDAETFVLKTCYEDPSSRQPVRLEASGDPRPWLWPGGVFVFVNEQREIVVWRGHQCPSRPELSLDSVKEHISRMLRVLLRLPACATEAPAVVEITSSSTAENASDYDRFGYAEELSWLTHEHPARGSIKSAFETARTELRPGEATDKSTRVFVLAVEGDEASDAAVEWEPLTEYDSDDLTAGDAFLVVSWQDEAFLWLGRDCTVDVSRLAHWGERQLSAIAGPAVSCQLVRQHHETDAFWEAFEAGY</sequence>
<name>A0AAD5QBF1_PYTIN</name>
<feature type="region of interest" description="Disordered" evidence="1">
    <location>
        <begin position="1"/>
        <end position="75"/>
    </location>
</feature>
<dbReference type="SUPFAM" id="SSF55753">
    <property type="entry name" value="Actin depolymerizing proteins"/>
    <property type="match status" value="1"/>
</dbReference>
<proteinExistence type="predicted"/>
<feature type="domain" description="Tyrosine specific protein phosphatases" evidence="3">
    <location>
        <begin position="175"/>
        <end position="231"/>
    </location>
</feature>
<dbReference type="GO" id="GO:0051015">
    <property type="term" value="F:actin filament binding"/>
    <property type="evidence" value="ECO:0007669"/>
    <property type="project" value="InterPro"/>
</dbReference>
<dbReference type="Proteomes" id="UP001209570">
    <property type="component" value="Unassembled WGS sequence"/>
</dbReference>
<feature type="domain" description="Tyrosine-protein phosphatase" evidence="2">
    <location>
        <begin position="100"/>
        <end position="253"/>
    </location>
</feature>
<dbReference type="Pfam" id="PF00782">
    <property type="entry name" value="DSPc"/>
    <property type="match status" value="1"/>
</dbReference>
<dbReference type="InterPro" id="IPR029006">
    <property type="entry name" value="ADF-H/Gelsolin-like_dom_sf"/>
</dbReference>
<dbReference type="InterPro" id="IPR020422">
    <property type="entry name" value="TYR_PHOSPHATASE_DUAL_dom"/>
</dbReference>
<dbReference type="EMBL" id="JAKCXM010000034">
    <property type="protein sequence ID" value="KAJ0406269.1"/>
    <property type="molecule type" value="Genomic_DNA"/>
</dbReference>
<evidence type="ECO:0008006" key="6">
    <source>
        <dbReference type="Google" id="ProtNLM"/>
    </source>
</evidence>
<protein>
    <recommendedName>
        <fullName evidence="6">Dual specificity protein phosphatase</fullName>
    </recommendedName>
</protein>
<dbReference type="SUPFAM" id="SSF52799">
    <property type="entry name" value="(Phosphotyrosine protein) phosphatases II"/>
    <property type="match status" value="1"/>
</dbReference>
<dbReference type="Gene3D" id="3.90.190.10">
    <property type="entry name" value="Protein tyrosine phosphatase superfamily"/>
    <property type="match status" value="1"/>
</dbReference>
<dbReference type="InterPro" id="IPR029021">
    <property type="entry name" value="Prot-tyrosine_phosphatase-like"/>
</dbReference>
<dbReference type="PROSITE" id="PS50056">
    <property type="entry name" value="TYR_PHOSPHATASE_2"/>
    <property type="match status" value="1"/>
</dbReference>
<organism evidence="4 5">
    <name type="scientific">Pythium insidiosum</name>
    <name type="common">Pythiosis disease agent</name>
    <dbReference type="NCBI Taxonomy" id="114742"/>
    <lineage>
        <taxon>Eukaryota</taxon>
        <taxon>Sar</taxon>
        <taxon>Stramenopiles</taxon>
        <taxon>Oomycota</taxon>
        <taxon>Peronosporomycetes</taxon>
        <taxon>Pythiales</taxon>
        <taxon>Pythiaceae</taxon>
        <taxon>Pythium</taxon>
    </lineage>
</organism>
<accession>A0AAD5QBF1</accession>
<dbReference type="SMART" id="SM00262">
    <property type="entry name" value="GEL"/>
    <property type="match status" value="1"/>
</dbReference>
<evidence type="ECO:0000313" key="5">
    <source>
        <dbReference type="Proteomes" id="UP001209570"/>
    </source>
</evidence>
<feature type="compositionally biased region" description="Low complexity" evidence="1">
    <location>
        <begin position="40"/>
        <end position="60"/>
    </location>
</feature>
<evidence type="ECO:0000259" key="3">
    <source>
        <dbReference type="PROSITE" id="PS50056"/>
    </source>
</evidence>
<dbReference type="PANTHER" id="PTHR46381">
    <property type="entry name" value="MKPA PROTEIN"/>
    <property type="match status" value="1"/>
</dbReference>